<evidence type="ECO:0000256" key="3">
    <source>
        <dbReference type="ARBA" id="ARBA00022801"/>
    </source>
</evidence>
<dbReference type="GO" id="GO:0047617">
    <property type="term" value="F:fatty acyl-CoA hydrolase activity"/>
    <property type="evidence" value="ECO:0007669"/>
    <property type="project" value="TreeGrafter"/>
</dbReference>
<name>A0A8T2YB65_POPDE</name>
<proteinExistence type="inferred from homology"/>
<accession>A0A8T2YB65</accession>
<evidence type="ECO:0000256" key="2">
    <source>
        <dbReference type="ARBA" id="ARBA00022737"/>
    </source>
</evidence>
<protein>
    <recommendedName>
        <fullName evidence="6">HotDog ACOT-type domain-containing protein</fullName>
    </recommendedName>
</protein>
<dbReference type="PANTHER" id="PTHR12655">
    <property type="entry name" value="ACYL-COA THIOESTERASE"/>
    <property type="match status" value="1"/>
</dbReference>
<dbReference type="GO" id="GO:0006637">
    <property type="term" value="P:acyl-CoA metabolic process"/>
    <property type="evidence" value="ECO:0007669"/>
    <property type="project" value="TreeGrafter"/>
</dbReference>
<dbReference type="PROSITE" id="PS51770">
    <property type="entry name" value="HOTDOG_ACOT"/>
    <property type="match status" value="1"/>
</dbReference>
<keyword evidence="4" id="KW-0809">Transit peptide</keyword>
<dbReference type="PANTHER" id="PTHR12655:SF3">
    <property type="entry name" value="ACYL-COENZYME A THIOESTERASE 9, MITOCHONDRIAL-LIKE ISOFORM X1"/>
    <property type="match status" value="1"/>
</dbReference>
<evidence type="ECO:0000256" key="4">
    <source>
        <dbReference type="ARBA" id="ARBA00022946"/>
    </source>
</evidence>
<keyword evidence="2" id="KW-0677">Repeat</keyword>
<feature type="compositionally biased region" description="Basic and acidic residues" evidence="5">
    <location>
        <begin position="32"/>
        <end position="47"/>
    </location>
</feature>
<dbReference type="AlphaFoldDB" id="A0A8T2YB65"/>
<organism evidence="7 8">
    <name type="scientific">Populus deltoides</name>
    <name type="common">Eastern poplar</name>
    <name type="synonym">Eastern cottonwood</name>
    <dbReference type="NCBI Taxonomy" id="3696"/>
    <lineage>
        <taxon>Eukaryota</taxon>
        <taxon>Viridiplantae</taxon>
        <taxon>Streptophyta</taxon>
        <taxon>Embryophyta</taxon>
        <taxon>Tracheophyta</taxon>
        <taxon>Spermatophyta</taxon>
        <taxon>Magnoliopsida</taxon>
        <taxon>eudicotyledons</taxon>
        <taxon>Gunneridae</taxon>
        <taxon>Pentapetalae</taxon>
        <taxon>rosids</taxon>
        <taxon>fabids</taxon>
        <taxon>Malpighiales</taxon>
        <taxon>Salicaceae</taxon>
        <taxon>Saliceae</taxon>
        <taxon>Populus</taxon>
    </lineage>
</organism>
<dbReference type="SUPFAM" id="SSF54637">
    <property type="entry name" value="Thioesterase/thiol ester dehydrase-isomerase"/>
    <property type="match status" value="1"/>
</dbReference>
<comment type="similarity">
    <text evidence="1">Belongs to the acyl coenzyme A hydrolase family.</text>
</comment>
<feature type="domain" description="HotDog ACOT-type" evidence="6">
    <location>
        <begin position="112"/>
        <end position="187"/>
    </location>
</feature>
<dbReference type="InterPro" id="IPR033120">
    <property type="entry name" value="HOTDOG_ACOT"/>
</dbReference>
<dbReference type="Gene3D" id="3.10.129.10">
    <property type="entry name" value="Hotdog Thioesterase"/>
    <property type="match status" value="1"/>
</dbReference>
<evidence type="ECO:0000313" key="7">
    <source>
        <dbReference type="EMBL" id="KAH8502262.1"/>
    </source>
</evidence>
<gene>
    <name evidence="7" type="ORF">H0E87_013815</name>
</gene>
<keyword evidence="3" id="KW-0378">Hydrolase</keyword>
<evidence type="ECO:0000256" key="1">
    <source>
        <dbReference type="ARBA" id="ARBA00010458"/>
    </source>
</evidence>
<dbReference type="EMBL" id="JACEGQ020000007">
    <property type="protein sequence ID" value="KAH8502262.1"/>
    <property type="molecule type" value="Genomic_DNA"/>
</dbReference>
<reference evidence="7" key="1">
    <citation type="journal article" date="2021" name="J. Hered.">
        <title>Genome Assembly of Salicaceae Populus deltoides (Eastern Cottonwood) I-69 Based on Nanopore Sequencing and Hi-C Technologies.</title>
        <authorList>
            <person name="Bai S."/>
            <person name="Wu H."/>
            <person name="Zhang J."/>
            <person name="Pan Z."/>
            <person name="Zhao W."/>
            <person name="Li Z."/>
            <person name="Tong C."/>
        </authorList>
    </citation>
    <scope>NUCLEOTIDE SEQUENCE</scope>
    <source>
        <tissue evidence="7">Leaf</tissue>
    </source>
</reference>
<feature type="region of interest" description="Disordered" evidence="5">
    <location>
        <begin position="20"/>
        <end position="74"/>
    </location>
</feature>
<keyword evidence="8" id="KW-1185">Reference proteome</keyword>
<evidence type="ECO:0000256" key="5">
    <source>
        <dbReference type="SAM" id="MobiDB-lite"/>
    </source>
</evidence>
<sequence>MESERSNVIRKNSDKWKKLAKMAVDEGGSSDKNSKEFVTEELAHDSETGETAPASQISPETEQNKLPWEEAEKGTKLKRKENLRMERLDALLAEGQVFSDMPALADRSILIQDTRPWNSCICQPQQRNIHGCISGGFFMRKAFEQTFSNAYAFSGAAPCIFEVDDVDFLKPASLNALLSNIAVSNRF</sequence>
<comment type="caution">
    <text evidence="7">The sequence shown here is derived from an EMBL/GenBank/DDBJ whole genome shotgun (WGS) entry which is preliminary data.</text>
</comment>
<dbReference type="InterPro" id="IPR029069">
    <property type="entry name" value="HotDog_dom_sf"/>
</dbReference>
<evidence type="ECO:0000259" key="6">
    <source>
        <dbReference type="PROSITE" id="PS51770"/>
    </source>
</evidence>
<evidence type="ECO:0000313" key="8">
    <source>
        <dbReference type="Proteomes" id="UP000807159"/>
    </source>
</evidence>
<dbReference type="Proteomes" id="UP000807159">
    <property type="component" value="Chromosome 7"/>
</dbReference>